<dbReference type="RefSeq" id="WP_119015379.1">
    <property type="nucleotide sequence ID" value="NZ_QXEV01000002.1"/>
</dbReference>
<organism evidence="3 4">
    <name type="scientific">Anaeroplasma bactoclasticum</name>
    <dbReference type="NCBI Taxonomy" id="2088"/>
    <lineage>
        <taxon>Bacteria</taxon>
        <taxon>Bacillati</taxon>
        <taxon>Mycoplasmatota</taxon>
        <taxon>Mollicutes</taxon>
        <taxon>Anaeroplasmatales</taxon>
        <taxon>Anaeroplasmataceae</taxon>
        <taxon>Anaeroplasma</taxon>
    </lineage>
</organism>
<dbReference type="GO" id="GO:0004556">
    <property type="term" value="F:alpha-amylase activity"/>
    <property type="evidence" value="ECO:0007669"/>
    <property type="project" value="TreeGrafter"/>
</dbReference>
<accession>A0A397RV81</accession>
<dbReference type="InParanoid" id="A0A397RV81"/>
<dbReference type="Proteomes" id="UP000266506">
    <property type="component" value="Unassembled WGS sequence"/>
</dbReference>
<proteinExistence type="inferred from homology"/>
<dbReference type="Pfam" id="PF00128">
    <property type="entry name" value="Alpha-amylase"/>
    <property type="match status" value="2"/>
</dbReference>
<evidence type="ECO:0000313" key="3">
    <source>
        <dbReference type="EMBL" id="RIA78250.1"/>
    </source>
</evidence>
<comment type="caution">
    <text evidence="3">The sequence shown here is derived from an EMBL/GenBank/DDBJ whole genome shotgun (WGS) entry which is preliminary data.</text>
</comment>
<sequence>MKKKSIIAFLGLCALGLASCGKGDAKTESGTATSTITTTNASNYYYVEDDVREYLLSFVDYDNVLPKIPSKKYSLELETIDEHSDSKRYCKMDFDIKGNYVHSVSTQYAEDTLFETVETFTYSEDKAFLHLEIVDGEITRLSRDNYELEYGNDSYSNSLFQIKDFILADKNSVYSPFIEQVDLNKKGEGTFDCTIKGKYKYSPEEPFTLEFSFKDGLFEGYRMTIGYEGKKHIEAIKFSYDTEFTKTYPDVSLYDFELMEYAKYKNFNVDNNPLADEDKLVDMDNNRTYYQLLVYSFADGDGDGIGDFKGIVDNLDYLVDLGVEGLWLSPVLAATSYHSYDIEDYYHIRYEYEVTVDGVKYDFNYLLKECHKKNIKVLMDLVINHSSYYNEFNYLFGSWYSKDNRFGFPEFNFDKEIVRTATKDIGEYWLDRGVDGFRLDAAMWIYNDGSDRHEKNYEFWNEWCKKMKEVKPDCYIIGEVLDENHDLAYDYAQAGFDSTFDFNALGTVISAVKDSTYDYASNTMANVNKALANNPNYILGRALSNHDIGRFNQSHPDSNDIAYYVETVEEIKLANALNALTPGNTFIYYGDELGLLGTATDTRPNYYYDMNYRTPMPFENERTDSVAYFEGFHGQGVTTSNTITDESISEILSDPNSIYNKLKEALALKNSSEVLQKGTLSTIEALEENLSGFDVTYNGKTIRVLYVSSNVSEDITLDITSELLYNLGANVNGSQITLNSCDLIAYQL</sequence>
<dbReference type="PANTHER" id="PTHR10357">
    <property type="entry name" value="ALPHA-AMYLASE FAMILY MEMBER"/>
    <property type="match status" value="1"/>
</dbReference>
<comment type="similarity">
    <text evidence="1">Belongs to the glycosyl hydrolase 13 family.</text>
</comment>
<evidence type="ECO:0000313" key="4">
    <source>
        <dbReference type="Proteomes" id="UP000266506"/>
    </source>
</evidence>
<name>A0A397RV81_9MOLU</name>
<reference evidence="3 4" key="1">
    <citation type="submission" date="2018-08" db="EMBL/GenBank/DDBJ databases">
        <title>Genomic Encyclopedia of Archaeal and Bacterial Type Strains, Phase II (KMG-II): from individual species to whole genera.</title>
        <authorList>
            <person name="Goeker M."/>
        </authorList>
    </citation>
    <scope>NUCLEOTIDE SEQUENCE [LARGE SCALE GENOMIC DNA]</scope>
    <source>
        <strain evidence="3 4">ATCC 27112</strain>
    </source>
</reference>
<dbReference type="SMART" id="SM00642">
    <property type="entry name" value="Aamy"/>
    <property type="match status" value="1"/>
</dbReference>
<dbReference type="GO" id="GO:0009313">
    <property type="term" value="P:oligosaccharide catabolic process"/>
    <property type="evidence" value="ECO:0007669"/>
    <property type="project" value="TreeGrafter"/>
</dbReference>
<dbReference type="InterPro" id="IPR006047">
    <property type="entry name" value="GH13_cat_dom"/>
</dbReference>
<keyword evidence="3" id="KW-0378">Hydrolase</keyword>
<dbReference type="Gene3D" id="3.90.400.10">
    <property type="entry name" value="Oligo-1,6-glucosidase, Domain 2"/>
    <property type="match status" value="1"/>
</dbReference>
<dbReference type="PROSITE" id="PS51257">
    <property type="entry name" value="PROKAR_LIPOPROTEIN"/>
    <property type="match status" value="1"/>
</dbReference>
<evidence type="ECO:0000256" key="1">
    <source>
        <dbReference type="ARBA" id="ARBA00008061"/>
    </source>
</evidence>
<evidence type="ECO:0000259" key="2">
    <source>
        <dbReference type="SMART" id="SM00642"/>
    </source>
</evidence>
<dbReference type="OrthoDB" id="9805159at2"/>
<dbReference type="Gene3D" id="3.20.20.80">
    <property type="entry name" value="Glycosidases"/>
    <property type="match status" value="2"/>
</dbReference>
<protein>
    <submittedName>
        <fullName evidence="3">Glycosidase</fullName>
    </submittedName>
</protein>
<feature type="domain" description="Glycosyl hydrolase family 13 catalytic" evidence="2">
    <location>
        <begin position="291"/>
        <end position="630"/>
    </location>
</feature>
<dbReference type="InterPro" id="IPR045857">
    <property type="entry name" value="O16G_dom_2"/>
</dbReference>
<dbReference type="InterPro" id="IPR017853">
    <property type="entry name" value="GH"/>
</dbReference>
<keyword evidence="4" id="KW-1185">Reference proteome</keyword>
<gene>
    <name evidence="3" type="ORF">EI71_00198</name>
</gene>
<keyword evidence="3" id="KW-0326">Glycosidase</keyword>
<dbReference type="SUPFAM" id="SSF51445">
    <property type="entry name" value="(Trans)glycosidases"/>
    <property type="match status" value="1"/>
</dbReference>
<dbReference type="AlphaFoldDB" id="A0A397RV81"/>
<dbReference type="EMBL" id="QXEV01000002">
    <property type="protein sequence ID" value="RIA78250.1"/>
    <property type="molecule type" value="Genomic_DNA"/>
</dbReference>
<dbReference type="PANTHER" id="PTHR10357:SF179">
    <property type="entry name" value="NEUTRAL AND BASIC AMINO ACID TRANSPORT PROTEIN RBAT"/>
    <property type="match status" value="1"/>
</dbReference>